<proteinExistence type="predicted"/>
<dbReference type="AlphaFoldDB" id="A0A6B0V2I2"/>
<name>A0A6B0V2I2_IXORI</name>
<organism evidence="1">
    <name type="scientific">Ixodes ricinus</name>
    <name type="common">Common tick</name>
    <name type="synonym">Acarus ricinus</name>
    <dbReference type="NCBI Taxonomy" id="34613"/>
    <lineage>
        <taxon>Eukaryota</taxon>
        <taxon>Metazoa</taxon>
        <taxon>Ecdysozoa</taxon>
        <taxon>Arthropoda</taxon>
        <taxon>Chelicerata</taxon>
        <taxon>Arachnida</taxon>
        <taxon>Acari</taxon>
        <taxon>Parasitiformes</taxon>
        <taxon>Ixodida</taxon>
        <taxon>Ixodoidea</taxon>
        <taxon>Ixodidae</taxon>
        <taxon>Ixodinae</taxon>
        <taxon>Ixodes</taxon>
    </lineage>
</organism>
<reference evidence="1" key="1">
    <citation type="submission" date="2019-12" db="EMBL/GenBank/DDBJ databases">
        <title>An insight into the sialome of adult female Ixodes ricinus ticks feeding for 6 days.</title>
        <authorList>
            <person name="Perner J."/>
            <person name="Ribeiro J.M.C."/>
        </authorList>
    </citation>
    <scope>NUCLEOTIDE SEQUENCE</scope>
    <source>
        <strain evidence="1">Semi-engorged</strain>
        <tissue evidence="1">Salivary glands</tissue>
    </source>
</reference>
<protein>
    <submittedName>
        <fullName evidence="1">Uncharacterized protein</fullName>
    </submittedName>
</protein>
<evidence type="ECO:0000313" key="1">
    <source>
        <dbReference type="EMBL" id="MXU96470.1"/>
    </source>
</evidence>
<accession>A0A6B0V2I2</accession>
<sequence>MRMMVVMMTRTPRSSFLGGLLGCRLLGLGLLGRLRLLGRLGLLGDLRLSCRRLLHRRLGSLGLGRRLLRRGLGCLGLGRRLLRLRRRRLLGHPLGRLLGRAARRNFVSNPEGARCARALGPLQESGRDGPLERQLEMRVHHLGVLADVEVGADVLVDGLARRTATLLQGLDGLLDHLGVLGVVGGLLGLLGIGAGLATGLPLGSGCGLAHLCFRHDA</sequence>
<dbReference type="EMBL" id="GIFC01014387">
    <property type="protein sequence ID" value="MXU96470.1"/>
    <property type="molecule type" value="Transcribed_RNA"/>
</dbReference>